<dbReference type="GO" id="GO:0005524">
    <property type="term" value="F:ATP binding"/>
    <property type="evidence" value="ECO:0007669"/>
    <property type="project" value="UniProtKB-KW"/>
</dbReference>
<proteinExistence type="inferred from homology"/>
<evidence type="ECO:0000256" key="5">
    <source>
        <dbReference type="ARBA" id="ARBA00022723"/>
    </source>
</evidence>
<dbReference type="Pfam" id="PF02887">
    <property type="entry name" value="PK_C"/>
    <property type="match status" value="1"/>
</dbReference>
<dbReference type="Proteomes" id="UP000244896">
    <property type="component" value="Chromosome"/>
</dbReference>
<accession>A0A2U8E3U6</accession>
<evidence type="ECO:0000313" key="17">
    <source>
        <dbReference type="Proteomes" id="UP000244896"/>
    </source>
</evidence>
<dbReference type="RefSeq" id="WP_108825245.1">
    <property type="nucleotide sequence ID" value="NZ_CP023004.1"/>
</dbReference>
<dbReference type="GO" id="GO:0030955">
    <property type="term" value="F:potassium ion binding"/>
    <property type="evidence" value="ECO:0007669"/>
    <property type="project" value="UniProtKB-UniRule"/>
</dbReference>
<dbReference type="NCBIfam" id="TIGR01064">
    <property type="entry name" value="pyruv_kin"/>
    <property type="match status" value="1"/>
</dbReference>
<sequence length="481" mass="53235">MNPSAASFRRTKIIVTLGPATESEEMLEKAIRAGADVFRLNMAHAKHDWTRTIIRRIRGVSQRVGREVAIMMDIKGPEIRTGDVAAPIELKPGEIFDFTMQPGDDGGSSTEIRSVHVNYKDLVNDVKVGDTVLVDNGLIRLEVLEKQDARIRCRVLIPGELKSKRHINLPGVRVNLPSFTAKDKGDTIIGIEEGIDFVALSFVREAKDIETLRDFLKKQDSKAGIIAKIEDQSAIVNLDEIVMATDALMVARGDLGIECPVEELPIIQRKAVQACLRHGKAVIIATHMLESMITQPMPTRAEITDVANAVFELADCVMLSGETTVGKYPIESIEYLDKISRRIEQLETGEARLVKVEIPAIPEKLKVLRSAAMMAGEIDDARIITFTRQGVIARGLAALRPGRAPIIAFTPYVETLRQLRLLRSVIGILMPFEANPDDTIDHAIAHLKHTKQVDIGDKLVVVTDILSHDRLVDSVQLRTVR</sequence>
<dbReference type="InterPro" id="IPR015813">
    <property type="entry name" value="Pyrv/PenolPyrv_kinase-like_dom"/>
</dbReference>
<dbReference type="PANTHER" id="PTHR11817">
    <property type="entry name" value="PYRUVATE KINASE"/>
    <property type="match status" value="1"/>
</dbReference>
<evidence type="ECO:0000256" key="10">
    <source>
        <dbReference type="ARBA" id="ARBA00023152"/>
    </source>
</evidence>
<dbReference type="Gene3D" id="3.20.20.60">
    <property type="entry name" value="Phosphoenolpyruvate-binding domains"/>
    <property type="match status" value="1"/>
</dbReference>
<name>A0A2U8E3U6_9BACT</name>
<dbReference type="KEGG" id="elut:CKA38_09420"/>
<evidence type="ECO:0000256" key="8">
    <source>
        <dbReference type="ARBA" id="ARBA00022840"/>
    </source>
</evidence>
<keyword evidence="10 13" id="KW-0324">Glycolysis</keyword>
<evidence type="ECO:0000256" key="12">
    <source>
        <dbReference type="NCBIfam" id="TIGR01064"/>
    </source>
</evidence>
<evidence type="ECO:0000256" key="2">
    <source>
        <dbReference type="ARBA" id="ARBA00008663"/>
    </source>
</evidence>
<evidence type="ECO:0000256" key="13">
    <source>
        <dbReference type="RuleBase" id="RU000504"/>
    </source>
</evidence>
<comment type="catalytic activity">
    <reaction evidence="13">
        <text>pyruvate + ATP = phosphoenolpyruvate + ADP + H(+)</text>
        <dbReference type="Rhea" id="RHEA:18157"/>
        <dbReference type="ChEBI" id="CHEBI:15361"/>
        <dbReference type="ChEBI" id="CHEBI:15378"/>
        <dbReference type="ChEBI" id="CHEBI:30616"/>
        <dbReference type="ChEBI" id="CHEBI:58702"/>
        <dbReference type="ChEBI" id="CHEBI:456216"/>
        <dbReference type="EC" id="2.7.1.40"/>
    </reaction>
</comment>
<feature type="domain" description="Pyruvate kinase barrel" evidence="14">
    <location>
        <begin position="9"/>
        <end position="333"/>
    </location>
</feature>
<evidence type="ECO:0000256" key="1">
    <source>
        <dbReference type="ARBA" id="ARBA00004997"/>
    </source>
</evidence>
<dbReference type="Gene3D" id="3.40.1380.20">
    <property type="entry name" value="Pyruvate kinase, C-terminal domain"/>
    <property type="match status" value="1"/>
</dbReference>
<gene>
    <name evidence="16" type="primary">pyk</name>
    <name evidence="16" type="ORF">CKA38_09420</name>
</gene>
<dbReference type="NCBIfam" id="NF004491">
    <property type="entry name" value="PRK05826.1"/>
    <property type="match status" value="1"/>
</dbReference>
<evidence type="ECO:0000259" key="15">
    <source>
        <dbReference type="Pfam" id="PF02887"/>
    </source>
</evidence>
<keyword evidence="8" id="KW-0067">ATP-binding</keyword>
<dbReference type="InterPro" id="IPR036918">
    <property type="entry name" value="Pyrv_Knase_C_sf"/>
</dbReference>
<dbReference type="Gene3D" id="2.40.33.10">
    <property type="entry name" value="PK beta-barrel domain-like"/>
    <property type="match status" value="1"/>
</dbReference>
<evidence type="ECO:0000313" key="16">
    <source>
        <dbReference type="EMBL" id="AWI09435.1"/>
    </source>
</evidence>
<feature type="domain" description="Pyruvate kinase C-terminal" evidence="15">
    <location>
        <begin position="367"/>
        <end position="464"/>
    </location>
</feature>
<evidence type="ECO:0000256" key="4">
    <source>
        <dbReference type="ARBA" id="ARBA00022679"/>
    </source>
</evidence>
<keyword evidence="6" id="KW-0547">Nucleotide-binding</keyword>
<dbReference type="SUPFAM" id="SSF50800">
    <property type="entry name" value="PK beta-barrel domain-like"/>
    <property type="match status" value="1"/>
</dbReference>
<keyword evidence="7 13" id="KW-0418">Kinase</keyword>
<evidence type="ECO:0000256" key="11">
    <source>
        <dbReference type="ARBA" id="ARBA00023317"/>
    </source>
</evidence>
<dbReference type="PRINTS" id="PR01050">
    <property type="entry name" value="PYRUVTKNASE"/>
</dbReference>
<reference evidence="16 17" key="1">
    <citation type="journal article" date="2018" name="Syst. Appl. Microbiol.">
        <title>Ereboglobus luteus gen. nov. sp. nov. from cockroach guts, and new insights into the oxygen relationship of the genera Opitutus and Didymococcus (Verrucomicrobia: Opitutaceae).</title>
        <authorList>
            <person name="Tegtmeier D."/>
            <person name="Belitz A."/>
            <person name="Radek R."/>
            <person name="Heimerl T."/>
            <person name="Brune A."/>
        </authorList>
    </citation>
    <scope>NUCLEOTIDE SEQUENCE [LARGE SCALE GENOMIC DNA]</scope>
    <source>
        <strain evidence="16 17">Ho45</strain>
    </source>
</reference>
<dbReference type="Pfam" id="PF00224">
    <property type="entry name" value="PK"/>
    <property type="match status" value="1"/>
</dbReference>
<dbReference type="InterPro" id="IPR001697">
    <property type="entry name" value="Pyr_Knase"/>
</dbReference>
<dbReference type="AlphaFoldDB" id="A0A2U8E3U6"/>
<evidence type="ECO:0000256" key="6">
    <source>
        <dbReference type="ARBA" id="ARBA00022741"/>
    </source>
</evidence>
<dbReference type="InterPro" id="IPR015806">
    <property type="entry name" value="Pyrv_Knase_insert_dom_sf"/>
</dbReference>
<dbReference type="EC" id="2.7.1.40" evidence="3 12"/>
<dbReference type="SUPFAM" id="SSF52935">
    <property type="entry name" value="PK C-terminal domain-like"/>
    <property type="match status" value="1"/>
</dbReference>
<dbReference type="InterPro" id="IPR015795">
    <property type="entry name" value="Pyrv_Knase_C"/>
</dbReference>
<dbReference type="UniPathway" id="UPA00109">
    <property type="reaction ID" value="UER00188"/>
</dbReference>
<dbReference type="OrthoDB" id="9812123at2"/>
<dbReference type="GO" id="GO:0004743">
    <property type="term" value="F:pyruvate kinase activity"/>
    <property type="evidence" value="ECO:0007669"/>
    <property type="project" value="UniProtKB-UniRule"/>
</dbReference>
<keyword evidence="17" id="KW-1185">Reference proteome</keyword>
<keyword evidence="9 13" id="KW-0460">Magnesium</keyword>
<dbReference type="GO" id="GO:0016301">
    <property type="term" value="F:kinase activity"/>
    <property type="evidence" value="ECO:0007669"/>
    <property type="project" value="UniProtKB-KW"/>
</dbReference>
<dbReference type="FunFam" id="2.40.33.10:FF:000001">
    <property type="entry name" value="Pyruvate kinase"/>
    <property type="match status" value="1"/>
</dbReference>
<dbReference type="SUPFAM" id="SSF51621">
    <property type="entry name" value="Phosphoenolpyruvate/pyruvate domain"/>
    <property type="match status" value="1"/>
</dbReference>
<dbReference type="InterPro" id="IPR040442">
    <property type="entry name" value="Pyrv_kinase-like_dom_sf"/>
</dbReference>
<dbReference type="EMBL" id="CP023004">
    <property type="protein sequence ID" value="AWI09435.1"/>
    <property type="molecule type" value="Genomic_DNA"/>
</dbReference>
<evidence type="ECO:0000256" key="9">
    <source>
        <dbReference type="ARBA" id="ARBA00022842"/>
    </source>
</evidence>
<organism evidence="16 17">
    <name type="scientific">Ereboglobus luteus</name>
    <dbReference type="NCBI Taxonomy" id="1796921"/>
    <lineage>
        <taxon>Bacteria</taxon>
        <taxon>Pseudomonadati</taxon>
        <taxon>Verrucomicrobiota</taxon>
        <taxon>Opitutia</taxon>
        <taxon>Opitutales</taxon>
        <taxon>Opitutaceae</taxon>
        <taxon>Ereboglobus</taxon>
    </lineage>
</organism>
<evidence type="ECO:0000259" key="14">
    <source>
        <dbReference type="Pfam" id="PF00224"/>
    </source>
</evidence>
<keyword evidence="5" id="KW-0479">Metal-binding</keyword>
<dbReference type="InterPro" id="IPR015793">
    <property type="entry name" value="Pyrv_Knase_brl"/>
</dbReference>
<comment type="pathway">
    <text evidence="1 13">Carbohydrate degradation; glycolysis; pyruvate from D-glyceraldehyde 3-phosphate: step 5/5.</text>
</comment>
<protein>
    <recommendedName>
        <fullName evidence="3 12">Pyruvate kinase</fullName>
        <ecNumber evidence="3 12">2.7.1.40</ecNumber>
    </recommendedName>
</protein>
<comment type="similarity">
    <text evidence="2 13">Belongs to the pyruvate kinase family.</text>
</comment>
<dbReference type="GO" id="GO:0000287">
    <property type="term" value="F:magnesium ion binding"/>
    <property type="evidence" value="ECO:0007669"/>
    <property type="project" value="UniProtKB-UniRule"/>
</dbReference>
<dbReference type="InterPro" id="IPR011037">
    <property type="entry name" value="Pyrv_Knase-like_insert_dom_sf"/>
</dbReference>
<evidence type="ECO:0000256" key="7">
    <source>
        <dbReference type="ARBA" id="ARBA00022777"/>
    </source>
</evidence>
<keyword evidence="11 16" id="KW-0670">Pyruvate</keyword>
<keyword evidence="4 13" id="KW-0808">Transferase</keyword>
<evidence type="ECO:0000256" key="3">
    <source>
        <dbReference type="ARBA" id="ARBA00012142"/>
    </source>
</evidence>